<gene>
    <name evidence="1" type="ORF">HNP24_001823</name>
</gene>
<protein>
    <submittedName>
        <fullName evidence="1">Uncharacterized protein</fullName>
    </submittedName>
</protein>
<evidence type="ECO:0000313" key="1">
    <source>
        <dbReference type="EMBL" id="MBB6330873.1"/>
    </source>
</evidence>
<organism evidence="1 2">
    <name type="scientific">Chryseobacterium sediminis</name>
    <dbReference type="NCBI Taxonomy" id="1679494"/>
    <lineage>
        <taxon>Bacteria</taxon>
        <taxon>Pseudomonadati</taxon>
        <taxon>Bacteroidota</taxon>
        <taxon>Flavobacteriia</taxon>
        <taxon>Flavobacteriales</taxon>
        <taxon>Weeksellaceae</taxon>
        <taxon>Chryseobacterium group</taxon>
        <taxon>Chryseobacterium</taxon>
    </lineage>
</organism>
<name>A0ABR6Q194_9FLAO</name>
<keyword evidence="2" id="KW-1185">Reference proteome</keyword>
<dbReference type="Proteomes" id="UP000587367">
    <property type="component" value="Unassembled WGS sequence"/>
</dbReference>
<accession>A0ABR6Q194</accession>
<sequence length="32" mass="3718">MQQENGFITSEISDYFNVSKQNNISQLSRIIL</sequence>
<proteinExistence type="predicted"/>
<dbReference type="EMBL" id="JACHKS010000001">
    <property type="protein sequence ID" value="MBB6330873.1"/>
    <property type="molecule type" value="Genomic_DNA"/>
</dbReference>
<reference evidence="1 2" key="1">
    <citation type="submission" date="2020-08" db="EMBL/GenBank/DDBJ databases">
        <title>Functional genomics of gut bacteria from endangered species of beetles.</title>
        <authorList>
            <person name="Carlos-Shanley C."/>
        </authorList>
    </citation>
    <scope>NUCLEOTIDE SEQUENCE [LARGE SCALE GENOMIC DNA]</scope>
    <source>
        <strain evidence="1 2">S00068</strain>
    </source>
</reference>
<comment type="caution">
    <text evidence="1">The sequence shown here is derived from an EMBL/GenBank/DDBJ whole genome shotgun (WGS) entry which is preliminary data.</text>
</comment>
<evidence type="ECO:0000313" key="2">
    <source>
        <dbReference type="Proteomes" id="UP000587367"/>
    </source>
</evidence>